<feature type="domain" description="Thioredoxin" evidence="1">
    <location>
        <begin position="9"/>
        <end position="165"/>
    </location>
</feature>
<protein>
    <submittedName>
        <fullName evidence="2">PPO candidate 1</fullName>
    </submittedName>
</protein>
<dbReference type="PROSITE" id="PS51352">
    <property type="entry name" value="THIOREDOXIN_2"/>
    <property type="match status" value="1"/>
</dbReference>
<dbReference type="RefSeq" id="WP_021348380.1">
    <property type="nucleotide sequence ID" value="NZ_CP007547.1"/>
</dbReference>
<reference evidence="2" key="2">
    <citation type="journal article" date="2015" name="Genome Biol. Evol.">
        <title>Complete Genome Sequence and Transcriptomic Analysis of the Novel Pathogen Elizabethkingia anophelis in Response to Oxidative Stress.</title>
        <authorList>
            <person name="Li Y."/>
            <person name="Liu Y."/>
            <person name="Chew S.C."/>
            <person name="Tay M."/>
            <person name="Salido M.M."/>
            <person name="Teo J."/>
            <person name="Lauro F.M."/>
            <person name="Givskov M."/>
            <person name="Yang L."/>
        </authorList>
    </citation>
    <scope>NUCLEOTIDE SEQUENCE</scope>
    <source>
        <strain evidence="2">NUHP1</strain>
    </source>
</reference>
<dbReference type="InterPro" id="IPR000866">
    <property type="entry name" value="AhpC/TSA"/>
</dbReference>
<dbReference type="SUPFAM" id="SSF52833">
    <property type="entry name" value="Thioredoxin-like"/>
    <property type="match status" value="1"/>
</dbReference>
<dbReference type="EMBL" id="CP007547">
    <property type="protein sequence ID" value="AIL44163.1"/>
    <property type="molecule type" value="Genomic_DNA"/>
</dbReference>
<dbReference type="eggNOG" id="COG1225">
    <property type="taxonomic scope" value="Bacteria"/>
</dbReference>
<dbReference type="InterPro" id="IPR047262">
    <property type="entry name" value="PRX-like1"/>
</dbReference>
<organism evidence="2 3">
    <name type="scientific">Elizabethkingia anophelis NUHP1</name>
    <dbReference type="NCBI Taxonomy" id="1338011"/>
    <lineage>
        <taxon>Bacteria</taxon>
        <taxon>Pseudomonadati</taxon>
        <taxon>Bacteroidota</taxon>
        <taxon>Flavobacteriia</taxon>
        <taxon>Flavobacteriales</taxon>
        <taxon>Weeksellaceae</taxon>
        <taxon>Elizabethkingia</taxon>
    </lineage>
</organism>
<dbReference type="HOGENOM" id="CLU_076204_1_0_10"/>
<dbReference type="STRING" id="1338011.BD94_0388"/>
<dbReference type="GO" id="GO:0016209">
    <property type="term" value="F:antioxidant activity"/>
    <property type="evidence" value="ECO:0007669"/>
    <property type="project" value="InterPro"/>
</dbReference>
<dbReference type="CDD" id="cd02969">
    <property type="entry name" value="PRX_like1"/>
    <property type="match status" value="1"/>
</dbReference>
<dbReference type="PANTHER" id="PTHR43640">
    <property type="entry name" value="OS07G0260300 PROTEIN"/>
    <property type="match status" value="1"/>
</dbReference>
<dbReference type="PANTHER" id="PTHR43640:SF1">
    <property type="entry name" value="THIOREDOXIN-DEPENDENT PEROXIREDOXIN"/>
    <property type="match status" value="1"/>
</dbReference>
<sequence>MATIPSNMLALGTKAPYFELENPLTETSENLEELKGKKGTLVVFMSNHCPFVQHVIDKVVELHEDYQAEGIQVIGINANDLEQSPEDSPEKMLDFIKERNITFPYLYDESQAIAKAYQAACTPDFYLFDDKLDLVYRGQMDESRPGNHKEVTGEDLIIAFENLLADQPQEEFQIPSVGCSIKWK</sequence>
<dbReference type="Pfam" id="PF00578">
    <property type="entry name" value="AhpC-TSA"/>
    <property type="match status" value="1"/>
</dbReference>
<dbReference type="Gene3D" id="3.40.30.10">
    <property type="entry name" value="Glutaredoxin"/>
    <property type="match status" value="1"/>
</dbReference>
<reference evidence="2" key="1">
    <citation type="journal article" date="2013" name="Lancet">
        <title>First case of E anophelis outbreak in an intensive-care unit.</title>
        <authorList>
            <person name="Teo J."/>
            <person name="Tan S.Y."/>
            <person name="Tay M."/>
            <person name="Ding Y."/>
            <person name="Kjelleberg S."/>
            <person name="Givskov M."/>
            <person name="Lin R.T."/>
            <person name="Yang L."/>
        </authorList>
    </citation>
    <scope>NUCLEOTIDE SEQUENCE [LARGE SCALE GENOMIC DNA]</scope>
    <source>
        <strain evidence="2">NUHP1</strain>
    </source>
</reference>
<evidence type="ECO:0000313" key="2">
    <source>
        <dbReference type="EMBL" id="AIL44163.1"/>
    </source>
</evidence>
<proteinExistence type="predicted"/>
<dbReference type="AlphaFoldDB" id="A0A077EBV4"/>
<accession>A0A077EBV4</accession>
<gene>
    <name evidence="2" type="ORF">BD94_0388</name>
</gene>
<name>A0A077EBV4_9FLAO</name>
<dbReference type="KEGG" id="eao:BD94_0388"/>
<dbReference type="InterPro" id="IPR036249">
    <property type="entry name" value="Thioredoxin-like_sf"/>
</dbReference>
<dbReference type="GO" id="GO:0016491">
    <property type="term" value="F:oxidoreductase activity"/>
    <property type="evidence" value="ECO:0007669"/>
    <property type="project" value="InterPro"/>
</dbReference>
<dbReference type="Proteomes" id="UP000028933">
    <property type="component" value="Chromosome"/>
</dbReference>
<evidence type="ECO:0000259" key="1">
    <source>
        <dbReference type="PROSITE" id="PS51352"/>
    </source>
</evidence>
<dbReference type="InterPro" id="IPR013766">
    <property type="entry name" value="Thioredoxin_domain"/>
</dbReference>
<evidence type="ECO:0000313" key="3">
    <source>
        <dbReference type="Proteomes" id="UP000028933"/>
    </source>
</evidence>